<keyword evidence="1" id="KW-0812">Transmembrane</keyword>
<feature type="transmembrane region" description="Helical" evidence="1">
    <location>
        <begin position="271"/>
        <end position="291"/>
    </location>
</feature>
<evidence type="ECO:0000313" key="4">
    <source>
        <dbReference type="Proteomes" id="UP001642484"/>
    </source>
</evidence>
<keyword evidence="1" id="KW-0472">Membrane</keyword>
<reference evidence="3 4" key="1">
    <citation type="submission" date="2024-02" db="EMBL/GenBank/DDBJ databases">
        <authorList>
            <person name="Chen Y."/>
            <person name="Shah S."/>
            <person name="Dougan E. K."/>
            <person name="Thang M."/>
            <person name="Chan C."/>
        </authorList>
    </citation>
    <scope>NUCLEOTIDE SEQUENCE [LARGE SCALE GENOMIC DNA]</scope>
</reference>
<feature type="transmembrane region" description="Helical" evidence="1">
    <location>
        <begin position="210"/>
        <end position="233"/>
    </location>
</feature>
<feature type="transmembrane region" description="Helical" evidence="1">
    <location>
        <begin position="170"/>
        <end position="189"/>
    </location>
</feature>
<gene>
    <name evidence="3" type="ORF">CCMP2556_LOCUS37876</name>
</gene>
<comment type="caution">
    <text evidence="3">The sequence shown here is derived from an EMBL/GenBank/DDBJ whole genome shotgun (WGS) entry which is preliminary data.</text>
</comment>
<keyword evidence="2" id="KW-0732">Signal</keyword>
<keyword evidence="1" id="KW-1133">Transmembrane helix</keyword>
<evidence type="ECO:0000313" key="3">
    <source>
        <dbReference type="EMBL" id="CAK9076841.1"/>
    </source>
</evidence>
<protein>
    <submittedName>
        <fullName evidence="3">Uncharacterized protein</fullName>
    </submittedName>
</protein>
<sequence length="620" mass="68022">MVGIALASRTLLLAELLGNTVFATATNSSEACEDTPGWTNGYTACNNYVPVDPDCHKDGVVCHFYKAHPSFCEKGMKDPWMNCCTCGGGSSFNGQRPTQPPAPKVKMPSVLDWLPGIHSMEKQMGKMKATMDQKLKPFEKGMHEVYAGLRQPDFNAPPELEGNPMTQVNLVVFFIILLVTIATSLGYLLEVECDRLSQPQARSPFWASAMLIASYVLLVPGLTQVIFSFNIVVNVLGHRIDVQPEKGHVACTETITGLVELLNRTGSRTGAVLIVLYAVVVPILKLLLLALGEAFRYSSARGCVMISRTCILVVQSISKWACPDMFAYILLVHLVRLLDNGSLILTAAKLDIGFSCFSVFCVCSTISSLGIRLPELPNSSARTPWCSPSMLRRVTTVLCVAFVILFGVGLFLPCMALRIDERQLYPPNGSVPYSAKPLVESLAIPELLKADISIFSCTSWLLREIGGEANSLFAFAMFGFCVIVLTAADVLLLALSAWRLGEVEGPCRFYSWAKMVRKLAMLDVSIMGVYVITFCMGIYKKQGIVVSTREGLPVLIAAEVMHTLIYWLVSGTVEAHEAAATEQKLYEYKVADTEEGSPKKLDFCCHVNQFLSRARQMGVR</sequence>
<feature type="transmembrane region" description="Helical" evidence="1">
    <location>
        <begin position="352"/>
        <end position="373"/>
    </location>
</feature>
<feature type="transmembrane region" description="Helical" evidence="1">
    <location>
        <begin position="472"/>
        <end position="498"/>
    </location>
</feature>
<evidence type="ECO:0000256" key="2">
    <source>
        <dbReference type="SAM" id="SignalP"/>
    </source>
</evidence>
<organism evidence="3 4">
    <name type="scientific">Durusdinium trenchii</name>
    <dbReference type="NCBI Taxonomy" id="1381693"/>
    <lineage>
        <taxon>Eukaryota</taxon>
        <taxon>Sar</taxon>
        <taxon>Alveolata</taxon>
        <taxon>Dinophyceae</taxon>
        <taxon>Suessiales</taxon>
        <taxon>Symbiodiniaceae</taxon>
        <taxon>Durusdinium</taxon>
    </lineage>
</organism>
<accession>A0ABP0PLE0</accession>
<name>A0ABP0PLE0_9DINO</name>
<keyword evidence="4" id="KW-1185">Reference proteome</keyword>
<proteinExistence type="predicted"/>
<dbReference type="Proteomes" id="UP001642484">
    <property type="component" value="Unassembled WGS sequence"/>
</dbReference>
<feature type="transmembrane region" description="Helical" evidence="1">
    <location>
        <begin position="519"/>
        <end position="539"/>
    </location>
</feature>
<dbReference type="EMBL" id="CAXAMN010023339">
    <property type="protein sequence ID" value="CAK9076841.1"/>
    <property type="molecule type" value="Genomic_DNA"/>
</dbReference>
<feature type="signal peptide" evidence="2">
    <location>
        <begin position="1"/>
        <end position="25"/>
    </location>
</feature>
<feature type="chain" id="PRO_5046020223" evidence="2">
    <location>
        <begin position="26"/>
        <end position="620"/>
    </location>
</feature>
<evidence type="ECO:0000256" key="1">
    <source>
        <dbReference type="SAM" id="Phobius"/>
    </source>
</evidence>
<feature type="transmembrane region" description="Helical" evidence="1">
    <location>
        <begin position="394"/>
        <end position="419"/>
    </location>
</feature>